<dbReference type="EMBL" id="OUNE01000118">
    <property type="protein sequence ID" value="SPP33161.1"/>
    <property type="molecule type" value="Genomic_DNA"/>
</dbReference>
<organism evidence="1">
    <name type="scientific">Wolbachia endosymbiont of Aleurodicus dispersus</name>
    <dbReference type="NCBI Taxonomy" id="1288877"/>
    <lineage>
        <taxon>Bacteria</taxon>
        <taxon>Pseudomonadati</taxon>
        <taxon>Pseudomonadota</taxon>
        <taxon>Alphaproteobacteria</taxon>
        <taxon>Rickettsiales</taxon>
        <taxon>Anaplasmataceae</taxon>
        <taxon>Wolbachieae</taxon>
        <taxon>Wolbachia</taxon>
    </lineage>
</organism>
<name>A0A3B0JIQ2_9RICK</name>
<evidence type="ECO:0000313" key="1">
    <source>
        <dbReference type="EMBL" id="SPP33161.1"/>
    </source>
</evidence>
<sequence>MKLHKLMKNIYNSTIVADKGYMLLFESKGCEVVIPSKSEELLL</sequence>
<gene>
    <name evidence="1" type="ORF">WBAD_0688</name>
</gene>
<protein>
    <submittedName>
        <fullName evidence="1">Uncharacterized protein</fullName>
    </submittedName>
</protein>
<accession>A0A3B0JIQ2</accession>
<dbReference type="AlphaFoldDB" id="A0A3B0JIQ2"/>
<reference evidence="1" key="1">
    <citation type="submission" date="2018-04" db="EMBL/GenBank/DDBJ databases">
        <authorList>
            <person name="Go L.Y."/>
            <person name="Mitchell J.A."/>
        </authorList>
    </citation>
    <scope>NUCLEOTIDE SEQUENCE</scope>
    <source>
        <strain evidence="1">WBAD</strain>
    </source>
</reference>
<proteinExistence type="predicted"/>